<dbReference type="InterPro" id="IPR011010">
    <property type="entry name" value="DNA_brk_join_enz"/>
</dbReference>
<dbReference type="RefSeq" id="WP_266996497.1">
    <property type="nucleotide sequence ID" value="NZ_CP107955.1"/>
</dbReference>
<dbReference type="EMBL" id="JARAKF010000001">
    <property type="protein sequence ID" value="MDU8993515.1"/>
    <property type="molecule type" value="Genomic_DNA"/>
</dbReference>
<keyword evidence="2" id="KW-1185">Reference proteome</keyword>
<comment type="caution">
    <text evidence="1">The sequence shown here is derived from an EMBL/GenBank/DDBJ whole genome shotgun (WGS) entry which is preliminary data.</text>
</comment>
<evidence type="ECO:0008006" key="3">
    <source>
        <dbReference type="Google" id="ProtNLM"/>
    </source>
</evidence>
<sequence length="340" mass="38106">MGLARNQVPLAHEGLSQLTPWRSVAYLRDLLMQCGVLPPADRHLLLFQRWLAEKLPTVSDPEHRKLLDLFATWHIQRRLRTLAGRGPLTGSQTQQARNKLYLAINFLDHLAQRGRALADCTQADVDTWCAGGYTARRLTHSFLRWAMQSKHMPTVTIPHRSTANPAPITQHQRLALLRQLVNRDDIPLQGRVAAVLVLLYAQPLTRITRLSSDDVQHEDGKVLVRLGDPPSPVPAPFDGMLLNYLGHRPNTKTATNPDARWLFPGRRAGQPMTPEAGAPRLRQLGFPTRPGRTAAIRQLVLQAPVPVIARMLGYNDDHTTRLAEEAGGTWRHYAPGDHAR</sequence>
<dbReference type="Proteomes" id="UP001257627">
    <property type="component" value="Unassembled WGS sequence"/>
</dbReference>
<accession>A0ABU3UI86</accession>
<reference evidence="1 2" key="1">
    <citation type="submission" date="2023-02" db="EMBL/GenBank/DDBJ databases">
        <authorList>
            <person name="Maleckis M."/>
        </authorList>
    </citation>
    <scope>NUCLEOTIDE SEQUENCE [LARGE SCALE GENOMIC DNA]</scope>
    <source>
        <strain evidence="1 2">P8-A2</strain>
    </source>
</reference>
<protein>
    <recommendedName>
        <fullName evidence="3">Site-specific recombinase XerD</fullName>
    </recommendedName>
</protein>
<evidence type="ECO:0000313" key="2">
    <source>
        <dbReference type="Proteomes" id="UP001257627"/>
    </source>
</evidence>
<gene>
    <name evidence="1" type="ORF">PU648_14445</name>
</gene>
<proteinExistence type="predicted"/>
<dbReference type="SUPFAM" id="SSF56349">
    <property type="entry name" value="DNA breaking-rejoining enzymes"/>
    <property type="match status" value="1"/>
</dbReference>
<name>A0ABU3UI86_9ACTN</name>
<organism evidence="1 2">
    <name type="scientific">Streptomyces mirabilis</name>
    <dbReference type="NCBI Taxonomy" id="68239"/>
    <lineage>
        <taxon>Bacteria</taxon>
        <taxon>Bacillati</taxon>
        <taxon>Actinomycetota</taxon>
        <taxon>Actinomycetes</taxon>
        <taxon>Kitasatosporales</taxon>
        <taxon>Streptomycetaceae</taxon>
        <taxon>Streptomyces</taxon>
    </lineage>
</organism>
<evidence type="ECO:0000313" key="1">
    <source>
        <dbReference type="EMBL" id="MDU8993515.1"/>
    </source>
</evidence>